<proteinExistence type="inferred from homology"/>
<evidence type="ECO:0000256" key="3">
    <source>
        <dbReference type="ARBA" id="ARBA00023002"/>
    </source>
</evidence>
<dbReference type="GO" id="GO:0030700">
    <property type="term" value="C:glycine reductase complex"/>
    <property type="evidence" value="ECO:0007669"/>
    <property type="project" value="InterPro"/>
</dbReference>
<organism evidence="4 5">
    <name type="scientific">Clostridium botulinum (strain Hall / ATCC 3502 / NCTC 13319 / Type A)</name>
    <dbReference type="NCBI Taxonomy" id="441771"/>
    <lineage>
        <taxon>Bacteria</taxon>
        <taxon>Bacillati</taxon>
        <taxon>Bacillota</taxon>
        <taxon>Clostridia</taxon>
        <taxon>Eubacteriales</taxon>
        <taxon>Clostridiaceae</taxon>
        <taxon>Clostridium</taxon>
    </lineage>
</organism>
<evidence type="ECO:0000313" key="5">
    <source>
        <dbReference type="Proteomes" id="UP000001986"/>
    </source>
</evidence>
<gene>
    <name evidence="4" type="primary">grdB</name>
    <name evidence="4" type="ordered locus">CBO1257</name>
</gene>
<evidence type="ECO:0000313" key="4">
    <source>
        <dbReference type="EMBL" id="CAL82809.1"/>
    </source>
</evidence>
<dbReference type="Proteomes" id="UP000001986">
    <property type="component" value="Chromosome"/>
</dbReference>
<evidence type="ECO:0000256" key="2">
    <source>
        <dbReference type="ARBA" id="ARBA00022933"/>
    </source>
</evidence>
<dbReference type="InterPro" id="IPR010187">
    <property type="entry name" value="Various_sel_PB"/>
</dbReference>
<dbReference type="Pfam" id="PF07355">
    <property type="entry name" value="GRDB"/>
    <property type="match status" value="1"/>
</dbReference>
<evidence type="ECO:0000256" key="1">
    <source>
        <dbReference type="ARBA" id="ARBA00008393"/>
    </source>
</evidence>
<dbReference type="EC" id="1.21.4.2" evidence="4"/>
<dbReference type="EMBL" id="AM412317">
    <property type="protein sequence ID" value="CAL82809.1"/>
    <property type="molecule type" value="Genomic_DNA"/>
</dbReference>
<keyword evidence="5" id="KW-1185">Reference proteome</keyword>
<keyword evidence="3 4" id="KW-0560">Oxidoreductase</keyword>
<dbReference type="GO" id="GO:0030699">
    <property type="term" value="F:glycine reductase activity"/>
    <property type="evidence" value="ECO:0007669"/>
    <property type="project" value="UniProtKB-EC"/>
</dbReference>
<keyword evidence="2" id="KW-0712">Selenocysteine</keyword>
<dbReference type="KEGG" id="cbo:CBO1257"/>
<dbReference type="AlphaFoldDB" id="A5I197"/>
<name>A5I197_CLOBH</name>
<dbReference type="NCBIfam" id="TIGR01917">
    <property type="entry name" value="gly_red_sel_B"/>
    <property type="match status" value="1"/>
</dbReference>
<sequence>MIKVVHYINQFYAGIGGEDKADYKPEVREEPVGPGTQLNSLFKGEAEIVATVICGDSYFNENIDEAKNTILEMIKKYDADLFIAGPAFNAGRYGVACGTIAKEVEEKLNIKVLTAMYEENPGVDLYKKSLYILKTKKSAVGMRKALPVMAKLALKMGKGEEIGLPEEEGYIERGIRKNYFSDERGSKRAVNLLVKKLKGEEFVTEFKMPVFDRVEPNKAVEDISKCKIAIVTSGGIVPKGNPDHIESSSASKYGKYDIEGLMDLNSETHETAHGGYDPNYANEDSDRVIPVDVLRKMEKEGKIGSLHRYFYSTVGNGTAVASSKKFGNEIVNQLKEDGVDAVILTSTGTCTRCGATLVKEIERGGLPVVHMCTVVPISLTVGANRIVPTIAIPHPLGNPNLDKEREFELRYKLVEKALKALETEIDEQKVFE</sequence>
<protein>
    <submittedName>
        <fullName evidence="4">Glycine reductase complex component b gamma subunit</fullName>
        <ecNumber evidence="4">1.21.4.2</ecNumber>
    </submittedName>
</protein>
<dbReference type="HOGENOM" id="CLU_053106_0_0_9"/>
<reference evidence="4 5" key="1">
    <citation type="journal article" date="2007" name="Genome Res.">
        <title>Genome sequence of a proteolytic (Group I) Clostridium botulinum strain Hall A and comparative analysis of the clostridial genomes.</title>
        <authorList>
            <person name="Sebaihia M."/>
            <person name="Peck M.W."/>
            <person name="Minton N.P."/>
            <person name="Thomson N.R."/>
            <person name="Holden M.T.G."/>
            <person name="Mitchell W.J."/>
            <person name="Carter A.T."/>
            <person name="Bentley S.D."/>
            <person name="Mason D.R."/>
            <person name="Crossman L."/>
            <person name="Paul C.J."/>
            <person name="Ivens A."/>
            <person name="Wells-Bennik M.H.J."/>
            <person name="Davis I.J."/>
            <person name="Cerdeno-Tarraga A.M."/>
            <person name="Churcher C."/>
            <person name="Quail M.A."/>
            <person name="Chillingworth T."/>
            <person name="Feltwell T."/>
            <person name="Fraser A."/>
            <person name="Goodhead I."/>
            <person name="Hance Z."/>
            <person name="Jagels K."/>
            <person name="Larke N."/>
            <person name="Maddison M."/>
            <person name="Moule S."/>
            <person name="Mungall K."/>
            <person name="Norbertczak H."/>
            <person name="Rabbinowitsch E."/>
            <person name="Sanders M."/>
            <person name="Simmonds M."/>
            <person name="White B."/>
            <person name="Whithead S."/>
            <person name="Parkhill J."/>
        </authorList>
    </citation>
    <scope>NUCLEOTIDE SEQUENCE [LARGE SCALE GENOMIC DNA]</scope>
    <source>
        <strain evidence="5">Hall / ATCC 3502 / NCTC 13319 / Type A [Sanger]</strain>
    </source>
</reference>
<dbReference type="InterPro" id="IPR010186">
    <property type="entry name" value="Gly_red_sel_B"/>
</dbReference>
<dbReference type="NCBIfam" id="TIGR01918">
    <property type="entry name" value="various_sel_PB"/>
    <property type="match status" value="1"/>
</dbReference>
<comment type="similarity">
    <text evidence="1">Belongs to the GrdB/GrdF/GrdH family.</text>
</comment>
<accession>A5I197</accession>